<organism evidence="2">
    <name type="scientific">Rhizophora mucronata</name>
    <name type="common">Asiatic mangrove</name>
    <dbReference type="NCBI Taxonomy" id="61149"/>
    <lineage>
        <taxon>Eukaryota</taxon>
        <taxon>Viridiplantae</taxon>
        <taxon>Streptophyta</taxon>
        <taxon>Embryophyta</taxon>
        <taxon>Tracheophyta</taxon>
        <taxon>Spermatophyta</taxon>
        <taxon>Magnoliopsida</taxon>
        <taxon>eudicotyledons</taxon>
        <taxon>Gunneridae</taxon>
        <taxon>Pentapetalae</taxon>
        <taxon>rosids</taxon>
        <taxon>fabids</taxon>
        <taxon>Malpighiales</taxon>
        <taxon>Rhizophoraceae</taxon>
        <taxon>Rhizophora</taxon>
    </lineage>
</organism>
<keyword evidence="1" id="KW-0472">Membrane</keyword>
<evidence type="ECO:0000256" key="1">
    <source>
        <dbReference type="SAM" id="Phobius"/>
    </source>
</evidence>
<dbReference type="EMBL" id="GGEC01066898">
    <property type="protein sequence ID" value="MBX47382.1"/>
    <property type="molecule type" value="Transcribed_RNA"/>
</dbReference>
<protein>
    <submittedName>
        <fullName evidence="2">Uncharacterized protein</fullName>
    </submittedName>
</protein>
<name>A0A2P2NY44_RHIMU</name>
<dbReference type="AlphaFoldDB" id="A0A2P2NY44"/>
<accession>A0A2P2NY44</accession>
<keyword evidence="1" id="KW-0812">Transmembrane</keyword>
<evidence type="ECO:0000313" key="2">
    <source>
        <dbReference type="EMBL" id="MBX47382.1"/>
    </source>
</evidence>
<proteinExistence type="predicted"/>
<reference evidence="2" key="1">
    <citation type="submission" date="2018-02" db="EMBL/GenBank/DDBJ databases">
        <title>Rhizophora mucronata_Transcriptome.</title>
        <authorList>
            <person name="Meera S.P."/>
            <person name="Sreeshan A."/>
            <person name="Augustine A."/>
        </authorList>
    </citation>
    <scope>NUCLEOTIDE SEQUENCE</scope>
    <source>
        <tissue evidence="2">Leaf</tissue>
    </source>
</reference>
<sequence length="71" mass="8453">MCICRTRISQKSATPKDFQNHQREEVKFQEHIMPKSFMFILLLNTFLSNFFYYFPSTNNRKGIPVHTAPIL</sequence>
<feature type="transmembrane region" description="Helical" evidence="1">
    <location>
        <begin position="37"/>
        <end position="54"/>
    </location>
</feature>
<keyword evidence="1" id="KW-1133">Transmembrane helix</keyword>